<dbReference type="PANTHER" id="PTHR12452">
    <property type="entry name" value="42-9-9 PROTEIN-RELATED"/>
    <property type="match status" value="1"/>
</dbReference>
<feature type="domain" description="Thioredoxin" evidence="2">
    <location>
        <begin position="24"/>
        <end position="117"/>
    </location>
</feature>
<dbReference type="InterPro" id="IPR045108">
    <property type="entry name" value="TXNDC17-like"/>
</dbReference>
<comment type="similarity">
    <text evidence="1">Belongs to the thioredoxin family.</text>
</comment>
<dbReference type="Pfam" id="PF06110">
    <property type="entry name" value="TXD17-like_Trx"/>
    <property type="match status" value="1"/>
</dbReference>
<organism evidence="3 4">
    <name type="scientific">Penicillium angulare</name>
    <dbReference type="NCBI Taxonomy" id="116970"/>
    <lineage>
        <taxon>Eukaryota</taxon>
        <taxon>Fungi</taxon>
        <taxon>Dikarya</taxon>
        <taxon>Ascomycota</taxon>
        <taxon>Pezizomycotina</taxon>
        <taxon>Eurotiomycetes</taxon>
        <taxon>Eurotiomycetidae</taxon>
        <taxon>Eurotiales</taxon>
        <taxon>Aspergillaceae</taxon>
        <taxon>Penicillium</taxon>
    </lineage>
</organism>
<reference evidence="3" key="2">
    <citation type="journal article" date="2023" name="IMA Fungus">
        <title>Comparative genomic study of the Penicillium genus elucidates a diverse pangenome and 15 lateral gene transfer events.</title>
        <authorList>
            <person name="Petersen C."/>
            <person name="Sorensen T."/>
            <person name="Nielsen M.R."/>
            <person name="Sondergaard T.E."/>
            <person name="Sorensen J.L."/>
            <person name="Fitzpatrick D.A."/>
            <person name="Frisvad J.C."/>
            <person name="Nielsen K.L."/>
        </authorList>
    </citation>
    <scope>NUCLEOTIDE SEQUENCE</scope>
    <source>
        <strain evidence="3">IBT 30069</strain>
    </source>
</reference>
<gene>
    <name evidence="3" type="ORF">N7456_004374</name>
</gene>
<name>A0A9W9KIB9_9EURO</name>
<dbReference type="GO" id="GO:0005829">
    <property type="term" value="C:cytosol"/>
    <property type="evidence" value="ECO:0007669"/>
    <property type="project" value="TreeGrafter"/>
</dbReference>
<dbReference type="InterPro" id="IPR010357">
    <property type="entry name" value="TXNDC17_dom"/>
</dbReference>
<dbReference type="SUPFAM" id="SSF52833">
    <property type="entry name" value="Thioredoxin-like"/>
    <property type="match status" value="1"/>
</dbReference>
<evidence type="ECO:0000313" key="3">
    <source>
        <dbReference type="EMBL" id="KAJ5107699.1"/>
    </source>
</evidence>
<dbReference type="OrthoDB" id="78947at2759"/>
<dbReference type="AlphaFoldDB" id="A0A9W9KIB9"/>
<accession>A0A9W9KIB9</accession>
<dbReference type="Gene3D" id="3.40.30.10">
    <property type="entry name" value="Glutaredoxin"/>
    <property type="match status" value="1"/>
</dbReference>
<proteinExistence type="inferred from homology"/>
<dbReference type="PANTHER" id="PTHR12452:SF0">
    <property type="entry name" value="THIOREDOXIN DOMAIN-CONTAINING PROTEIN 17"/>
    <property type="match status" value="1"/>
</dbReference>
<dbReference type="GO" id="GO:0047134">
    <property type="term" value="F:protein-disulfide reductase [NAD(P)H] activity"/>
    <property type="evidence" value="ECO:0007669"/>
    <property type="project" value="InterPro"/>
</dbReference>
<dbReference type="EMBL" id="JAPQKH010000003">
    <property type="protein sequence ID" value="KAJ5107699.1"/>
    <property type="molecule type" value="Genomic_DNA"/>
</dbReference>
<evidence type="ECO:0000313" key="4">
    <source>
        <dbReference type="Proteomes" id="UP001149165"/>
    </source>
</evidence>
<reference evidence="3" key="1">
    <citation type="submission" date="2022-11" db="EMBL/GenBank/DDBJ databases">
        <authorList>
            <person name="Petersen C."/>
        </authorList>
    </citation>
    <scope>NUCLEOTIDE SEQUENCE</scope>
    <source>
        <strain evidence="3">IBT 30069</strain>
    </source>
</reference>
<protein>
    <recommendedName>
        <fullName evidence="2">Thioredoxin domain-containing protein</fullName>
    </recommendedName>
</protein>
<dbReference type="Proteomes" id="UP001149165">
    <property type="component" value="Unassembled WGS sequence"/>
</dbReference>
<sequence>MPVIRDFTLPANLGLLELPEGPNAKLYVAFYSGNDATTKQPWCPDVRAAIPHIDAAFSAQDAPAVAIVSVGEKAEWKDPKNAYRTTWNVQNIPALLRVERVDGKVSQTGKLVEDEITDKAKLAAFLA</sequence>
<evidence type="ECO:0000256" key="1">
    <source>
        <dbReference type="ARBA" id="ARBA00008987"/>
    </source>
</evidence>
<dbReference type="InterPro" id="IPR036249">
    <property type="entry name" value="Thioredoxin-like_sf"/>
</dbReference>
<keyword evidence="4" id="KW-1185">Reference proteome</keyword>
<comment type="caution">
    <text evidence="3">The sequence shown here is derived from an EMBL/GenBank/DDBJ whole genome shotgun (WGS) entry which is preliminary data.</text>
</comment>
<evidence type="ECO:0000259" key="2">
    <source>
        <dbReference type="Pfam" id="PF06110"/>
    </source>
</evidence>